<organism evidence="3 4">
    <name type="scientific">Sporomusa termitida</name>
    <dbReference type="NCBI Taxonomy" id="2377"/>
    <lineage>
        <taxon>Bacteria</taxon>
        <taxon>Bacillati</taxon>
        <taxon>Bacillota</taxon>
        <taxon>Negativicutes</taxon>
        <taxon>Selenomonadales</taxon>
        <taxon>Sporomusaceae</taxon>
        <taxon>Sporomusa</taxon>
    </lineage>
</organism>
<dbReference type="InterPro" id="IPR051319">
    <property type="entry name" value="Oligoribo/pAp-PDE_c-di-AMP_PDE"/>
</dbReference>
<evidence type="ECO:0000259" key="2">
    <source>
        <dbReference type="Pfam" id="PF02272"/>
    </source>
</evidence>
<dbReference type="Gene3D" id="3.90.1640.10">
    <property type="entry name" value="inorganic pyrophosphatase (n-terminal core)"/>
    <property type="match status" value="1"/>
</dbReference>
<keyword evidence="4" id="KW-1185">Reference proteome</keyword>
<gene>
    <name evidence="3" type="primary">nrnA</name>
    <name evidence="3" type="ORF">SPTER_18700</name>
</gene>
<accession>A0A517DT67</accession>
<dbReference type="PANTHER" id="PTHR47618:SF1">
    <property type="entry name" value="BIFUNCTIONAL OLIGORIBONUCLEASE AND PAP PHOSPHATASE NRNA"/>
    <property type="match status" value="1"/>
</dbReference>
<protein>
    <submittedName>
        <fullName evidence="3">Bifunctional oligoribonuclease and PAP phosphatase NrnA</fullName>
        <ecNumber evidence="3">3.1.-.-</ecNumber>
    </submittedName>
</protein>
<evidence type="ECO:0000313" key="4">
    <source>
        <dbReference type="Proteomes" id="UP000320776"/>
    </source>
</evidence>
<dbReference type="OrthoDB" id="9803668at2"/>
<dbReference type="InterPro" id="IPR038763">
    <property type="entry name" value="DHH_sf"/>
</dbReference>
<dbReference type="Pfam" id="PF01368">
    <property type="entry name" value="DHH"/>
    <property type="match status" value="1"/>
</dbReference>
<dbReference type="EMBL" id="CP036259">
    <property type="protein sequence ID" value="QDR80542.1"/>
    <property type="molecule type" value="Genomic_DNA"/>
</dbReference>
<reference evidence="3 4" key="1">
    <citation type="submission" date="2019-02" db="EMBL/GenBank/DDBJ databases">
        <title>Closed genome of Sporomusa termitida DSM 4440.</title>
        <authorList>
            <person name="Poehlein A."/>
            <person name="Daniel R."/>
        </authorList>
    </citation>
    <scope>NUCLEOTIDE SEQUENCE [LARGE SCALE GENOMIC DNA]</scope>
    <source>
        <strain evidence="3 4">DSM 4440</strain>
    </source>
</reference>
<proteinExistence type="predicted"/>
<dbReference type="Gene3D" id="3.10.310.30">
    <property type="match status" value="1"/>
</dbReference>
<dbReference type="PANTHER" id="PTHR47618">
    <property type="entry name" value="BIFUNCTIONAL OLIGORIBONUCLEASE AND PAP PHOSPHATASE NRNA"/>
    <property type="match status" value="1"/>
</dbReference>
<dbReference type="KEGG" id="sted:SPTER_18700"/>
<evidence type="ECO:0000313" key="3">
    <source>
        <dbReference type="EMBL" id="QDR80542.1"/>
    </source>
</evidence>
<evidence type="ECO:0000259" key="1">
    <source>
        <dbReference type="Pfam" id="PF01368"/>
    </source>
</evidence>
<dbReference type="EC" id="3.1.-.-" evidence="3"/>
<dbReference type="GO" id="GO:0003676">
    <property type="term" value="F:nucleic acid binding"/>
    <property type="evidence" value="ECO:0007669"/>
    <property type="project" value="InterPro"/>
</dbReference>
<dbReference type="SUPFAM" id="SSF64182">
    <property type="entry name" value="DHH phosphoesterases"/>
    <property type="match status" value="1"/>
</dbReference>
<dbReference type="InterPro" id="IPR001667">
    <property type="entry name" value="DDH_dom"/>
</dbReference>
<dbReference type="Pfam" id="PF02272">
    <property type="entry name" value="DHHA1"/>
    <property type="match status" value="1"/>
</dbReference>
<dbReference type="GO" id="GO:0016787">
    <property type="term" value="F:hydrolase activity"/>
    <property type="evidence" value="ECO:0007669"/>
    <property type="project" value="UniProtKB-KW"/>
</dbReference>
<name>A0A517DT67_9FIRM</name>
<dbReference type="RefSeq" id="WP_144350140.1">
    <property type="nucleotide sequence ID" value="NZ_CP036259.1"/>
</dbReference>
<dbReference type="Proteomes" id="UP000320776">
    <property type="component" value="Chromosome"/>
</dbReference>
<keyword evidence="3" id="KW-0378">Hydrolase</keyword>
<feature type="domain" description="DDH" evidence="1">
    <location>
        <begin position="18"/>
        <end position="156"/>
    </location>
</feature>
<feature type="domain" description="DHHA1" evidence="2">
    <location>
        <begin position="240"/>
        <end position="315"/>
    </location>
</feature>
<dbReference type="AlphaFoldDB" id="A0A517DT67"/>
<dbReference type="InterPro" id="IPR003156">
    <property type="entry name" value="DHHA1_dom"/>
</dbReference>
<sequence length="322" mass="34985">MEVSIAHSAELLHRANHIILTAHIHPDGDALGSLLALNAYLSAQGKQVRMLLDDEVPRTFKFLADWEKIEKPDSSEIEADLLVVLDASDLERVGKVRNAVKAPILNLDHHISNLKFADYWYVDSQAAATGEIIFKILNAVQATVTADMATALFTAIATDCGFFRFANTSTETLRFASELVALGAKPHIISEYLDTKPLAVIAALPKVLETLEIVDCGQGRQIAALTLRQEILADLREDTEGFINYPRNIEGVEIAVMFKETDNSVRVSLRSKTVDVSKIALGFGGGGHARAAGCTVAEPLSKAKRLIMEAAKKQLAKGVSIK</sequence>